<sequence length="334" mass="36440">MSQPTVLCVILNYRTPELTLKAAAAALTAMEGIPGEVVIVDNDSGDGSFAQMSQAATSRGWTAGNRLRVISAGRNGGFGAGMNFGMRAGLSSGGTPAFYYLLNSDAFPEPGAIRHLRDFLIAHPTAGLAGSHVEGEDAKPHCTAFRFPSIAGEFETAARTGLISRALKHAVVPLPQPKGETQVDWTAGASLMLRAQMIEQIGGFDETFFLYFEETDLCLRAAREGWSCWYLPQSRVTHLGSASTGMKRWTRTPGYWFESRRHYFTKNHGHAYAAVATLARAAGQAIWLLRRFLERKPQTDPEHFLRDLFTYSFGKPATPAPARAVSAPLAEDRK</sequence>
<dbReference type="RefSeq" id="WP_132830652.1">
    <property type="nucleotide sequence ID" value="NZ_SMFP01000012.1"/>
</dbReference>
<dbReference type="CDD" id="cd04186">
    <property type="entry name" value="GT_2_like_c"/>
    <property type="match status" value="1"/>
</dbReference>
<reference evidence="1 2" key="1">
    <citation type="submission" date="2019-03" db="EMBL/GenBank/DDBJ databases">
        <authorList>
            <person name="Zhang S."/>
        </authorList>
    </citation>
    <scope>NUCLEOTIDE SEQUENCE [LARGE SCALE GENOMIC DNA]</scope>
    <source>
        <strain evidence="1 2">S4J41</strain>
    </source>
</reference>
<name>A0A4R5ELZ1_9RHOB</name>
<keyword evidence="1" id="KW-0808">Transferase</keyword>
<dbReference type="AlphaFoldDB" id="A0A4R5ELZ1"/>
<comment type="caution">
    <text evidence="1">The sequence shown here is derived from an EMBL/GenBank/DDBJ whole genome shotgun (WGS) entry which is preliminary data.</text>
</comment>
<proteinExistence type="predicted"/>
<gene>
    <name evidence="1" type="ORF">E1B25_16665</name>
</gene>
<accession>A0A4R5ELZ1</accession>
<dbReference type="Gene3D" id="3.90.550.10">
    <property type="entry name" value="Spore Coat Polysaccharide Biosynthesis Protein SpsA, Chain A"/>
    <property type="match status" value="1"/>
</dbReference>
<evidence type="ECO:0000313" key="1">
    <source>
        <dbReference type="EMBL" id="TDE35588.1"/>
    </source>
</evidence>
<organism evidence="1 2">
    <name type="scientific">Antarcticimicrobium sediminis</name>
    <dbReference type="NCBI Taxonomy" id="2546227"/>
    <lineage>
        <taxon>Bacteria</taxon>
        <taxon>Pseudomonadati</taxon>
        <taxon>Pseudomonadota</taxon>
        <taxon>Alphaproteobacteria</taxon>
        <taxon>Rhodobacterales</taxon>
        <taxon>Paracoccaceae</taxon>
        <taxon>Antarcticimicrobium</taxon>
    </lineage>
</organism>
<dbReference type="Proteomes" id="UP000294662">
    <property type="component" value="Unassembled WGS sequence"/>
</dbReference>
<dbReference type="GO" id="GO:0016740">
    <property type="term" value="F:transferase activity"/>
    <property type="evidence" value="ECO:0007669"/>
    <property type="project" value="UniProtKB-KW"/>
</dbReference>
<dbReference type="PANTHER" id="PTHR43179:SF7">
    <property type="entry name" value="RHAMNOSYLTRANSFERASE WBBL"/>
    <property type="match status" value="1"/>
</dbReference>
<dbReference type="SUPFAM" id="SSF53448">
    <property type="entry name" value="Nucleotide-diphospho-sugar transferases"/>
    <property type="match status" value="1"/>
</dbReference>
<protein>
    <submittedName>
        <fullName evidence="1">Glycosyltransferase family 2 protein</fullName>
    </submittedName>
</protein>
<dbReference type="InterPro" id="IPR029044">
    <property type="entry name" value="Nucleotide-diphossugar_trans"/>
</dbReference>
<dbReference type="OrthoDB" id="9771846at2"/>
<dbReference type="Pfam" id="PF13641">
    <property type="entry name" value="Glyco_tranf_2_3"/>
    <property type="match status" value="1"/>
</dbReference>
<evidence type="ECO:0000313" key="2">
    <source>
        <dbReference type="Proteomes" id="UP000294662"/>
    </source>
</evidence>
<dbReference type="EMBL" id="SMFP01000012">
    <property type="protein sequence ID" value="TDE35588.1"/>
    <property type="molecule type" value="Genomic_DNA"/>
</dbReference>
<dbReference type="PANTHER" id="PTHR43179">
    <property type="entry name" value="RHAMNOSYLTRANSFERASE WBBL"/>
    <property type="match status" value="1"/>
</dbReference>
<keyword evidence="2" id="KW-1185">Reference proteome</keyword>